<dbReference type="SUPFAM" id="SSF53474">
    <property type="entry name" value="alpha/beta-Hydrolases"/>
    <property type="match status" value="1"/>
</dbReference>
<dbReference type="InterPro" id="IPR000073">
    <property type="entry name" value="AB_hydrolase_1"/>
</dbReference>
<evidence type="ECO:0000259" key="1">
    <source>
        <dbReference type="Pfam" id="PF00561"/>
    </source>
</evidence>
<dbReference type="InterPro" id="IPR050471">
    <property type="entry name" value="AB_hydrolase"/>
</dbReference>
<comment type="caution">
    <text evidence="2">The sequence shown here is derived from an EMBL/GenBank/DDBJ whole genome shotgun (WGS) entry which is preliminary data.</text>
</comment>
<sequence>MLPVNGIEMCVETFGEPIDPPLLLLAADASSMDWWDDEFCRRLAAGRRFVIRYDHRDTGRSTSYPAGRPAYSGVDLMYDAIGVLDALRVPAAHLVGFSLGGALAQRIAVHHPSRVLTLTLMSTSVDGTAPGHAPVTVAGPVAVSAGTVTAVVRTVEAPPATDETDWSNRRAAVARMIDEVRARGGPFTPEEPHLRRSAERVFDRSADLAATRLNHRLAGYGPPVRDMLCSIAAPTVVLHGTLDRHITTDHPEELARSIPGARLVWLDGIGHEFPPRAVWTQVLTAILALAT</sequence>
<reference evidence="2 3" key="1">
    <citation type="submission" date="2018-05" db="EMBL/GenBank/DDBJ databases">
        <title>Genomic Encyclopedia of Archaeal and Bacterial Type Strains, Phase II (KMG-II): from individual species to whole genera.</title>
        <authorList>
            <person name="Goeker M."/>
        </authorList>
    </citation>
    <scope>NUCLEOTIDE SEQUENCE [LARGE SCALE GENOMIC DNA]</scope>
    <source>
        <strain evidence="2 3">DSM 45184</strain>
    </source>
</reference>
<evidence type="ECO:0000313" key="2">
    <source>
        <dbReference type="EMBL" id="PWK42608.1"/>
    </source>
</evidence>
<dbReference type="OrthoDB" id="8957634at2"/>
<proteinExistence type="predicted"/>
<keyword evidence="3" id="KW-1185">Reference proteome</keyword>
<organism evidence="2 3">
    <name type="scientific">Actinoplanes xinjiangensis</name>
    <dbReference type="NCBI Taxonomy" id="512350"/>
    <lineage>
        <taxon>Bacteria</taxon>
        <taxon>Bacillati</taxon>
        <taxon>Actinomycetota</taxon>
        <taxon>Actinomycetes</taxon>
        <taxon>Micromonosporales</taxon>
        <taxon>Micromonosporaceae</taxon>
        <taxon>Actinoplanes</taxon>
    </lineage>
</organism>
<name>A0A316F6Y3_9ACTN</name>
<dbReference type="InterPro" id="IPR029058">
    <property type="entry name" value="AB_hydrolase_fold"/>
</dbReference>
<protein>
    <submittedName>
        <fullName evidence="2">Pimeloyl-ACP methyl ester carboxylesterase</fullName>
    </submittedName>
</protein>
<dbReference type="AlphaFoldDB" id="A0A316F6Y3"/>
<dbReference type="PANTHER" id="PTHR43433">
    <property type="entry name" value="HYDROLASE, ALPHA/BETA FOLD FAMILY PROTEIN"/>
    <property type="match status" value="1"/>
</dbReference>
<dbReference type="Gene3D" id="3.40.50.1820">
    <property type="entry name" value="alpha/beta hydrolase"/>
    <property type="match status" value="1"/>
</dbReference>
<dbReference type="GO" id="GO:0004806">
    <property type="term" value="F:triacylglycerol lipase activity"/>
    <property type="evidence" value="ECO:0007669"/>
    <property type="project" value="TreeGrafter"/>
</dbReference>
<dbReference type="PANTHER" id="PTHR43433:SF5">
    <property type="entry name" value="AB HYDROLASE-1 DOMAIN-CONTAINING PROTEIN"/>
    <property type="match status" value="1"/>
</dbReference>
<evidence type="ECO:0000313" key="3">
    <source>
        <dbReference type="Proteomes" id="UP000245697"/>
    </source>
</evidence>
<dbReference type="Pfam" id="PF00561">
    <property type="entry name" value="Abhydrolase_1"/>
    <property type="match status" value="1"/>
</dbReference>
<dbReference type="EMBL" id="QGGR01000014">
    <property type="protein sequence ID" value="PWK42608.1"/>
    <property type="molecule type" value="Genomic_DNA"/>
</dbReference>
<dbReference type="GO" id="GO:0046503">
    <property type="term" value="P:glycerolipid catabolic process"/>
    <property type="evidence" value="ECO:0007669"/>
    <property type="project" value="TreeGrafter"/>
</dbReference>
<feature type="domain" description="AB hydrolase-1" evidence="1">
    <location>
        <begin position="22"/>
        <end position="272"/>
    </location>
</feature>
<dbReference type="Proteomes" id="UP000245697">
    <property type="component" value="Unassembled WGS sequence"/>
</dbReference>
<gene>
    <name evidence="2" type="ORF">BC793_11452</name>
</gene>
<accession>A0A316F6Y3</accession>